<dbReference type="InterPro" id="IPR036163">
    <property type="entry name" value="HMA_dom_sf"/>
</dbReference>
<name>A0AAU9CXT3_9BACT</name>
<organism evidence="13 14">
    <name type="scientific">Fulvitalea axinellae</name>
    <dbReference type="NCBI Taxonomy" id="1182444"/>
    <lineage>
        <taxon>Bacteria</taxon>
        <taxon>Pseudomonadati</taxon>
        <taxon>Bacteroidota</taxon>
        <taxon>Cytophagia</taxon>
        <taxon>Cytophagales</taxon>
        <taxon>Persicobacteraceae</taxon>
        <taxon>Fulvitalea</taxon>
    </lineage>
</organism>
<evidence type="ECO:0000256" key="2">
    <source>
        <dbReference type="ARBA" id="ARBA00006024"/>
    </source>
</evidence>
<dbReference type="Gene3D" id="2.70.150.10">
    <property type="entry name" value="Calcium-transporting ATPase, cytoplasmic transduction domain A"/>
    <property type="match status" value="1"/>
</dbReference>
<dbReference type="SFLD" id="SFLDG00002">
    <property type="entry name" value="C1.7:_P-type_atpase_like"/>
    <property type="match status" value="1"/>
</dbReference>
<dbReference type="Pfam" id="PF00403">
    <property type="entry name" value="HMA"/>
    <property type="match status" value="1"/>
</dbReference>
<dbReference type="SUPFAM" id="SSF81653">
    <property type="entry name" value="Calcium ATPase, transduction domain A"/>
    <property type="match status" value="1"/>
</dbReference>
<keyword evidence="5 10" id="KW-0547">Nucleotide-binding</keyword>
<keyword evidence="9 10" id="KW-0472">Membrane</keyword>
<dbReference type="SFLD" id="SFLDS00003">
    <property type="entry name" value="Haloacid_Dehalogenase"/>
    <property type="match status" value="1"/>
</dbReference>
<keyword evidence="14" id="KW-1185">Reference proteome</keyword>
<dbReference type="EMBL" id="AP025320">
    <property type="protein sequence ID" value="BDD12753.1"/>
    <property type="molecule type" value="Genomic_DNA"/>
</dbReference>
<feature type="transmembrane region" description="Helical" evidence="10">
    <location>
        <begin position="338"/>
        <end position="360"/>
    </location>
</feature>
<dbReference type="GO" id="GO:0016887">
    <property type="term" value="F:ATP hydrolysis activity"/>
    <property type="evidence" value="ECO:0007669"/>
    <property type="project" value="InterPro"/>
</dbReference>
<feature type="transmembrane region" description="Helical" evidence="10">
    <location>
        <begin position="121"/>
        <end position="142"/>
    </location>
</feature>
<dbReference type="NCBIfam" id="TIGR01511">
    <property type="entry name" value="ATPase-IB1_Cu"/>
    <property type="match status" value="1"/>
</dbReference>
<dbReference type="PRINTS" id="PR00119">
    <property type="entry name" value="CATATPASE"/>
</dbReference>
<evidence type="ECO:0000256" key="4">
    <source>
        <dbReference type="ARBA" id="ARBA00022723"/>
    </source>
</evidence>
<keyword evidence="3 10" id="KW-0812">Transmembrane</keyword>
<dbReference type="CDD" id="cd00371">
    <property type="entry name" value="HMA"/>
    <property type="match status" value="1"/>
</dbReference>
<dbReference type="PROSITE" id="PS01047">
    <property type="entry name" value="HMA_1"/>
    <property type="match status" value="1"/>
</dbReference>
<proteinExistence type="inferred from homology"/>
<keyword evidence="8 10" id="KW-1133">Transmembrane helix</keyword>
<dbReference type="NCBIfam" id="TIGR01494">
    <property type="entry name" value="ATPase_P-type"/>
    <property type="match status" value="1"/>
</dbReference>
<dbReference type="PROSITE" id="PS00154">
    <property type="entry name" value="ATPASE_E1_E2"/>
    <property type="match status" value="1"/>
</dbReference>
<feature type="transmembrane region" description="Helical" evidence="10">
    <location>
        <begin position="682"/>
        <end position="704"/>
    </location>
</feature>
<feature type="transmembrane region" description="Helical" evidence="10">
    <location>
        <begin position="95"/>
        <end position="115"/>
    </location>
</feature>
<dbReference type="GO" id="GO:0055070">
    <property type="term" value="P:copper ion homeostasis"/>
    <property type="evidence" value="ECO:0007669"/>
    <property type="project" value="TreeGrafter"/>
</dbReference>
<dbReference type="CDD" id="cd02094">
    <property type="entry name" value="P-type_ATPase_Cu-like"/>
    <property type="match status" value="1"/>
</dbReference>
<dbReference type="SFLD" id="SFLDF00027">
    <property type="entry name" value="p-type_atpase"/>
    <property type="match status" value="1"/>
</dbReference>
<feature type="domain" description="HMA" evidence="12">
    <location>
        <begin position="8"/>
        <end position="67"/>
    </location>
</feature>
<keyword evidence="6 10" id="KW-0067">ATP-binding</keyword>
<feature type="transmembrane region" description="Helical" evidence="10">
    <location>
        <begin position="710"/>
        <end position="729"/>
    </location>
</feature>
<dbReference type="InterPro" id="IPR044492">
    <property type="entry name" value="P_typ_ATPase_HD_dom"/>
</dbReference>
<dbReference type="Proteomes" id="UP001348817">
    <property type="component" value="Plasmid pFA6"/>
</dbReference>
<dbReference type="GO" id="GO:0005524">
    <property type="term" value="F:ATP binding"/>
    <property type="evidence" value="ECO:0007669"/>
    <property type="project" value="UniProtKB-UniRule"/>
</dbReference>
<dbReference type="Gene3D" id="3.40.50.1000">
    <property type="entry name" value="HAD superfamily/HAD-like"/>
    <property type="match status" value="1"/>
</dbReference>
<keyword evidence="13" id="KW-0614">Plasmid</keyword>
<evidence type="ECO:0000256" key="7">
    <source>
        <dbReference type="ARBA" id="ARBA00022967"/>
    </source>
</evidence>
<evidence type="ECO:0000313" key="13">
    <source>
        <dbReference type="EMBL" id="BDD12753.1"/>
    </source>
</evidence>
<feature type="transmembrane region" description="Helical" evidence="10">
    <location>
        <begin position="366"/>
        <end position="389"/>
    </location>
</feature>
<keyword evidence="4 10" id="KW-0479">Metal-binding</keyword>
<dbReference type="KEGG" id="fax:FUAX_51850"/>
<dbReference type="InterPro" id="IPR023298">
    <property type="entry name" value="ATPase_P-typ_TM_dom_sf"/>
</dbReference>
<evidence type="ECO:0000259" key="11">
    <source>
        <dbReference type="Pfam" id="PF00122"/>
    </source>
</evidence>
<dbReference type="FunFam" id="2.70.150.10:FF:000002">
    <property type="entry name" value="Copper-transporting ATPase 1, putative"/>
    <property type="match status" value="1"/>
</dbReference>
<dbReference type="Pfam" id="PF00122">
    <property type="entry name" value="E1-E2_ATPase"/>
    <property type="match status" value="1"/>
</dbReference>
<dbReference type="SUPFAM" id="SSF56784">
    <property type="entry name" value="HAD-like"/>
    <property type="match status" value="1"/>
</dbReference>
<protein>
    <submittedName>
        <fullName evidence="13">Copper-translocating P-type ATPase</fullName>
    </submittedName>
</protein>
<evidence type="ECO:0000313" key="14">
    <source>
        <dbReference type="Proteomes" id="UP001348817"/>
    </source>
</evidence>
<gene>
    <name evidence="13" type="ORF">FUAX_51850</name>
</gene>
<dbReference type="SUPFAM" id="SSF81665">
    <property type="entry name" value="Calcium ATPase, transmembrane domain M"/>
    <property type="match status" value="1"/>
</dbReference>
<dbReference type="InterPro" id="IPR001757">
    <property type="entry name" value="P_typ_ATPase"/>
</dbReference>
<dbReference type="GO" id="GO:0005507">
    <property type="term" value="F:copper ion binding"/>
    <property type="evidence" value="ECO:0007669"/>
    <property type="project" value="TreeGrafter"/>
</dbReference>
<sequence length="737" mass="79404">MGIVKENYTVTGMTCAGCAASVENVLNGIEGVKEAKVNFADNTVAMEYDMDAVKINEIKVKLTDVGYGLVGESAAEQQALEAEKEQHRKKARNKMVVAIVLAVPVVLLAMVFPSFPYANWISLVLTLIILVYSGHDFFTSAWKKAMHGSSNMDTLIAMGTGAAFLFSAFNTIYPAYLKNQGFATHVYFESAAVIVAFILLGKYLEENAKSKTSSAIKKLMSLEAKTALVVVNGELQEQPIEAIAVNNTVRVLPGNRIPLDGTVEEGSSYVDESMISGEPLPVSKKKGDTVIGGTVNQKGTLTVRVTKTGSDTMLSRIINMVRDAQGSKAPMQKLADKIASVFVPIVILIALISFGVWYVFGPEPHISYAIITAVTVLVIACPCALGLATPTALMAGIGKGAENGILIKDAERLEALKTLDVVILDKTGTLTKGKPEVTAVHFEGEVEEQKDYKGVLREMELHSEHPLASAVANYFDEESPFKLHDIESVPGKGLTAKAERRTYWVGNEKMLHEKVEKVPEELTQMAENWKVEGKTVVYFGQNKKPLAVLAIADQLKDGSKEAVQAIKNLGVSVHMLTGDNMSTAEAIAKQVAVDKVKAEALPEDKAKHVKKLKKKGLKVGMVGDGINDSPALALADVGIAMGHGTDIAIESADLTLVKGDLRDIAKAIRLSRITDRTIKENLFWAFFYNLIGIPIAAGVLYPFFGFLLSPMIAGAAMAFSSVSVVTNSLRIRGKKLG</sequence>
<dbReference type="InterPro" id="IPR018303">
    <property type="entry name" value="ATPase_P-typ_P_site"/>
</dbReference>
<reference evidence="13 14" key="1">
    <citation type="submission" date="2021-12" db="EMBL/GenBank/DDBJ databases">
        <title>Genome sequencing of bacteria with rrn-lacking chromosome and rrn-plasmid.</title>
        <authorList>
            <person name="Anda M."/>
            <person name="Iwasaki W."/>
        </authorList>
    </citation>
    <scope>NUCLEOTIDE SEQUENCE [LARGE SCALE GENOMIC DNA]</scope>
    <source>
        <strain evidence="13 14">DSM 100852</strain>
        <plasmid evidence="13 14">pFA6</plasmid>
    </source>
</reference>
<comment type="subcellular location">
    <subcellularLocation>
        <location evidence="10">Cell membrane</location>
    </subcellularLocation>
    <subcellularLocation>
        <location evidence="1">Endomembrane system</location>
        <topology evidence="1">Multi-pass membrane protein</topology>
    </subcellularLocation>
</comment>
<dbReference type="InterPro" id="IPR017969">
    <property type="entry name" value="Heavy-metal-associated_CS"/>
</dbReference>
<evidence type="ECO:0000256" key="6">
    <source>
        <dbReference type="ARBA" id="ARBA00022840"/>
    </source>
</evidence>
<dbReference type="InterPro" id="IPR023299">
    <property type="entry name" value="ATPase_P-typ_cyto_dom_N"/>
</dbReference>
<dbReference type="Gene3D" id="3.30.70.100">
    <property type="match status" value="1"/>
</dbReference>
<dbReference type="InterPro" id="IPR059000">
    <property type="entry name" value="ATPase_P-type_domA"/>
</dbReference>
<dbReference type="InterPro" id="IPR008250">
    <property type="entry name" value="ATPase_P-typ_transduc_dom_A_sf"/>
</dbReference>
<comment type="similarity">
    <text evidence="2 10">Belongs to the cation transport ATPase (P-type) (TC 3.A.3) family. Type IB subfamily.</text>
</comment>
<dbReference type="InterPro" id="IPR036412">
    <property type="entry name" value="HAD-like_sf"/>
</dbReference>
<evidence type="ECO:0000256" key="1">
    <source>
        <dbReference type="ARBA" id="ARBA00004127"/>
    </source>
</evidence>
<dbReference type="PANTHER" id="PTHR43520">
    <property type="entry name" value="ATP7, ISOFORM B"/>
    <property type="match status" value="1"/>
</dbReference>
<keyword evidence="7" id="KW-1278">Translocase</keyword>
<dbReference type="SUPFAM" id="SSF55008">
    <property type="entry name" value="HMA, heavy metal-associated domain"/>
    <property type="match status" value="1"/>
</dbReference>
<dbReference type="GO" id="GO:0005886">
    <property type="term" value="C:plasma membrane"/>
    <property type="evidence" value="ECO:0007669"/>
    <property type="project" value="UniProtKB-SubCell"/>
</dbReference>
<accession>A0AAU9CXT3</accession>
<dbReference type="Pfam" id="PF00702">
    <property type="entry name" value="Hydrolase"/>
    <property type="match status" value="1"/>
</dbReference>
<dbReference type="AlphaFoldDB" id="A0AAU9CXT3"/>
<evidence type="ECO:0000259" key="12">
    <source>
        <dbReference type="Pfam" id="PF00403"/>
    </source>
</evidence>
<evidence type="ECO:0000256" key="9">
    <source>
        <dbReference type="ARBA" id="ARBA00023136"/>
    </source>
</evidence>
<dbReference type="InterPro" id="IPR027256">
    <property type="entry name" value="P-typ_ATPase_IB"/>
</dbReference>
<evidence type="ECO:0000256" key="3">
    <source>
        <dbReference type="ARBA" id="ARBA00022692"/>
    </source>
</evidence>
<feature type="domain" description="P-type ATPase A" evidence="11">
    <location>
        <begin position="222"/>
        <end position="321"/>
    </location>
</feature>
<feature type="transmembrane region" description="Helical" evidence="10">
    <location>
        <begin position="182"/>
        <end position="201"/>
    </location>
</feature>
<dbReference type="InterPro" id="IPR023214">
    <property type="entry name" value="HAD_sf"/>
</dbReference>
<keyword evidence="10" id="KW-1003">Cell membrane</keyword>
<dbReference type="GO" id="GO:0043682">
    <property type="term" value="F:P-type divalent copper transporter activity"/>
    <property type="evidence" value="ECO:0007669"/>
    <property type="project" value="TreeGrafter"/>
</dbReference>
<dbReference type="NCBIfam" id="TIGR01525">
    <property type="entry name" value="ATPase-IB_hvy"/>
    <property type="match status" value="1"/>
</dbReference>
<evidence type="ECO:0000256" key="10">
    <source>
        <dbReference type="RuleBase" id="RU362081"/>
    </source>
</evidence>
<dbReference type="Gene3D" id="3.40.1110.10">
    <property type="entry name" value="Calcium-transporting ATPase, cytoplasmic domain N"/>
    <property type="match status" value="1"/>
</dbReference>
<feature type="transmembrane region" description="Helical" evidence="10">
    <location>
        <begin position="154"/>
        <end position="176"/>
    </location>
</feature>
<evidence type="ECO:0000256" key="8">
    <source>
        <dbReference type="ARBA" id="ARBA00022989"/>
    </source>
</evidence>
<dbReference type="GO" id="GO:0012505">
    <property type="term" value="C:endomembrane system"/>
    <property type="evidence" value="ECO:0007669"/>
    <property type="project" value="UniProtKB-SubCell"/>
</dbReference>
<geneLocation type="plasmid" evidence="13 14">
    <name>pFA6</name>
</geneLocation>
<evidence type="ECO:0000256" key="5">
    <source>
        <dbReference type="ARBA" id="ARBA00022741"/>
    </source>
</evidence>
<dbReference type="PANTHER" id="PTHR43520:SF8">
    <property type="entry name" value="P-TYPE CU(+) TRANSPORTER"/>
    <property type="match status" value="1"/>
</dbReference>
<dbReference type="PRINTS" id="PR00943">
    <property type="entry name" value="CUATPASE"/>
</dbReference>
<dbReference type="InterPro" id="IPR006121">
    <property type="entry name" value="HMA_dom"/>
</dbReference>